<dbReference type="Pfam" id="PF14223">
    <property type="entry name" value="Retrotran_gag_2"/>
    <property type="match status" value="1"/>
</dbReference>
<dbReference type="EMBL" id="CAVNYO010000170">
    <property type="protein sequence ID" value="CAK5271388.1"/>
    <property type="molecule type" value="Genomic_DNA"/>
</dbReference>
<evidence type="ECO:0000313" key="2">
    <source>
        <dbReference type="Proteomes" id="UP001295794"/>
    </source>
</evidence>
<gene>
    <name evidence="1" type="ORF">MYCIT1_LOCUS16393</name>
</gene>
<name>A0AAD2Q3A2_9AGAR</name>
<dbReference type="AlphaFoldDB" id="A0AAD2Q3A2"/>
<reference evidence="1" key="1">
    <citation type="submission" date="2023-11" db="EMBL/GenBank/DDBJ databases">
        <authorList>
            <person name="De Vega J J."/>
            <person name="De Vega J J."/>
        </authorList>
    </citation>
    <scope>NUCLEOTIDE SEQUENCE</scope>
</reference>
<dbReference type="Proteomes" id="UP001295794">
    <property type="component" value="Unassembled WGS sequence"/>
</dbReference>
<comment type="caution">
    <text evidence="1">The sequence shown here is derived from an EMBL/GenBank/DDBJ whole genome shotgun (WGS) entry which is preliminary data.</text>
</comment>
<keyword evidence="2" id="KW-1185">Reference proteome</keyword>
<sequence length="70" mass="7868">MTDILTDMGLYATDSNVIAWEEKDRRALSAIRLRVADGPLIYITDAVTSKSAWDTLMDTYKVDQMGHGLF</sequence>
<proteinExistence type="predicted"/>
<protein>
    <submittedName>
        <fullName evidence="1">Uncharacterized protein</fullName>
    </submittedName>
</protein>
<accession>A0AAD2Q3A2</accession>
<evidence type="ECO:0000313" key="1">
    <source>
        <dbReference type="EMBL" id="CAK5271388.1"/>
    </source>
</evidence>
<organism evidence="1 2">
    <name type="scientific">Mycena citricolor</name>
    <dbReference type="NCBI Taxonomy" id="2018698"/>
    <lineage>
        <taxon>Eukaryota</taxon>
        <taxon>Fungi</taxon>
        <taxon>Dikarya</taxon>
        <taxon>Basidiomycota</taxon>
        <taxon>Agaricomycotina</taxon>
        <taxon>Agaricomycetes</taxon>
        <taxon>Agaricomycetidae</taxon>
        <taxon>Agaricales</taxon>
        <taxon>Marasmiineae</taxon>
        <taxon>Mycenaceae</taxon>
        <taxon>Mycena</taxon>
    </lineage>
</organism>